<dbReference type="InterPro" id="IPR003441">
    <property type="entry name" value="NAC-dom"/>
</dbReference>
<dbReference type="GO" id="GO:0003677">
    <property type="term" value="F:DNA binding"/>
    <property type="evidence" value="ECO:0007669"/>
    <property type="project" value="UniProtKB-KW"/>
</dbReference>
<dbReference type="Gene3D" id="2.170.150.80">
    <property type="entry name" value="NAC domain"/>
    <property type="match status" value="1"/>
</dbReference>
<feature type="region of interest" description="Disordered" evidence="5">
    <location>
        <begin position="305"/>
        <end position="324"/>
    </location>
</feature>
<evidence type="ECO:0000256" key="3">
    <source>
        <dbReference type="ARBA" id="ARBA00023163"/>
    </source>
</evidence>
<dbReference type="InterPro" id="IPR036093">
    <property type="entry name" value="NAC_dom_sf"/>
</dbReference>
<evidence type="ECO:0000256" key="5">
    <source>
        <dbReference type="SAM" id="MobiDB-lite"/>
    </source>
</evidence>
<keyword evidence="1" id="KW-0805">Transcription regulation</keyword>
<keyword evidence="6" id="KW-1133">Transmembrane helix</keyword>
<dbReference type="Proteomes" id="UP000834106">
    <property type="component" value="Chromosome 18"/>
</dbReference>
<keyword evidence="4" id="KW-0539">Nucleus</keyword>
<accession>A0AAD2A590</accession>
<dbReference type="PROSITE" id="PS51005">
    <property type="entry name" value="NAC"/>
    <property type="match status" value="1"/>
</dbReference>
<keyword evidence="6" id="KW-0812">Transmembrane</keyword>
<keyword evidence="9" id="KW-1185">Reference proteome</keyword>
<reference evidence="8" key="1">
    <citation type="submission" date="2023-05" db="EMBL/GenBank/DDBJ databases">
        <authorList>
            <person name="Huff M."/>
        </authorList>
    </citation>
    <scope>NUCLEOTIDE SEQUENCE</scope>
</reference>
<keyword evidence="3" id="KW-0804">Transcription</keyword>
<evidence type="ECO:0000259" key="7">
    <source>
        <dbReference type="PROSITE" id="PS51005"/>
    </source>
</evidence>
<dbReference type="EMBL" id="OU503053">
    <property type="protein sequence ID" value="CAI9781413.1"/>
    <property type="molecule type" value="Genomic_DNA"/>
</dbReference>
<dbReference type="PANTHER" id="PTHR31744">
    <property type="entry name" value="PROTEIN CUP-SHAPED COTYLEDON 2-RELATED"/>
    <property type="match status" value="1"/>
</dbReference>
<keyword evidence="2" id="KW-0238">DNA-binding</keyword>
<name>A0AAD2A590_9LAMI</name>
<dbReference type="PANTHER" id="PTHR31744:SF210">
    <property type="entry name" value="NAC DOMAIN-CONTAINING PROTEIN 86-LIKE"/>
    <property type="match status" value="1"/>
</dbReference>
<dbReference type="Pfam" id="PF02365">
    <property type="entry name" value="NAM"/>
    <property type="match status" value="1"/>
</dbReference>
<dbReference type="GO" id="GO:0006355">
    <property type="term" value="P:regulation of DNA-templated transcription"/>
    <property type="evidence" value="ECO:0007669"/>
    <property type="project" value="InterPro"/>
</dbReference>
<protein>
    <recommendedName>
        <fullName evidence="7">NAC domain-containing protein</fullName>
    </recommendedName>
</protein>
<dbReference type="AlphaFoldDB" id="A0AAD2A590"/>
<evidence type="ECO:0000256" key="4">
    <source>
        <dbReference type="ARBA" id="ARBA00023242"/>
    </source>
</evidence>
<dbReference type="SUPFAM" id="SSF101941">
    <property type="entry name" value="NAC domain"/>
    <property type="match status" value="1"/>
</dbReference>
<feature type="domain" description="NAC" evidence="7">
    <location>
        <begin position="114"/>
        <end position="256"/>
    </location>
</feature>
<keyword evidence="6" id="KW-0472">Membrane</keyword>
<sequence>MTSISQGNDTCNLQTATSWPFYTAERTSPIATKKPKSTNTKLVAEFQFDAALNFSRLLKYILRFKLQRKRVILFYESDQEMGDESDDIERIEGSFSRNISKIPMEISMAEASSMFPGFRFSPTDEELIEYYLKRKIMGSDKCVDVIPEVDICRHEPWDLPAQSVIQSDNEWFFFSPRGRKYPKGSQSKRATEFGYWKATGKERTVKSGSNLIGTKRTLVFHMGRAPKGQRTEWIMHEYCTSEKSQDITVVCRLRKNSEFHINDNQGRSSLVPSDMSAVNNVTTSLYGVEQSGMVEGTRVGDSCSKEYSSGYNSHSVEQIDSDSESDEKVAEFNQHNSSSNEKDCVDEEDFYADIMKDDIITLDDFSLNATAGLFSSVSVKPKPDMKSEHLTQATVTTTLPFQGTANQGLRLRWPKLGRCRVNLFQASKGEKEYTGESVACSSTQQTPLGHFPTTRVRIWSLTLFLVLLVFLVLLLFFTGSYWQVKKVNHGSGFKRSPNIDWYGFLTSILK</sequence>
<evidence type="ECO:0000313" key="9">
    <source>
        <dbReference type="Proteomes" id="UP000834106"/>
    </source>
</evidence>
<feature type="compositionally biased region" description="Polar residues" evidence="5">
    <location>
        <begin position="305"/>
        <end position="318"/>
    </location>
</feature>
<organism evidence="8 9">
    <name type="scientific">Fraxinus pennsylvanica</name>
    <dbReference type="NCBI Taxonomy" id="56036"/>
    <lineage>
        <taxon>Eukaryota</taxon>
        <taxon>Viridiplantae</taxon>
        <taxon>Streptophyta</taxon>
        <taxon>Embryophyta</taxon>
        <taxon>Tracheophyta</taxon>
        <taxon>Spermatophyta</taxon>
        <taxon>Magnoliopsida</taxon>
        <taxon>eudicotyledons</taxon>
        <taxon>Gunneridae</taxon>
        <taxon>Pentapetalae</taxon>
        <taxon>asterids</taxon>
        <taxon>lamiids</taxon>
        <taxon>Lamiales</taxon>
        <taxon>Oleaceae</taxon>
        <taxon>Oleeae</taxon>
        <taxon>Fraxinus</taxon>
    </lineage>
</organism>
<feature type="transmembrane region" description="Helical" evidence="6">
    <location>
        <begin position="458"/>
        <end position="477"/>
    </location>
</feature>
<proteinExistence type="predicted"/>
<gene>
    <name evidence="8" type="ORF">FPE_LOCUS28843</name>
</gene>
<evidence type="ECO:0000256" key="1">
    <source>
        <dbReference type="ARBA" id="ARBA00023015"/>
    </source>
</evidence>
<evidence type="ECO:0000256" key="2">
    <source>
        <dbReference type="ARBA" id="ARBA00023125"/>
    </source>
</evidence>
<evidence type="ECO:0000313" key="8">
    <source>
        <dbReference type="EMBL" id="CAI9781413.1"/>
    </source>
</evidence>
<evidence type="ECO:0000256" key="6">
    <source>
        <dbReference type="SAM" id="Phobius"/>
    </source>
</evidence>